<name>A0A0C3BKD7_PILCF</name>
<evidence type="ECO:0000313" key="2">
    <source>
        <dbReference type="Proteomes" id="UP000054166"/>
    </source>
</evidence>
<dbReference type="AlphaFoldDB" id="A0A0C3BKD7"/>
<dbReference type="HOGENOM" id="CLU_2321202_0_0_1"/>
<protein>
    <submittedName>
        <fullName evidence="1">Uncharacterized protein</fullName>
    </submittedName>
</protein>
<sequence>MLEVLIVVNLICVRQRQNYRAAGEEYLRPLSMPSIKAISKRGSSTRIKFSRNKLPTLYILITTVASNDAIISLKISAMFSISSCYECTNKDIDHMEFQR</sequence>
<reference evidence="2" key="2">
    <citation type="submission" date="2015-01" db="EMBL/GenBank/DDBJ databases">
        <title>Evolutionary Origins and Diversification of the Mycorrhizal Mutualists.</title>
        <authorList>
            <consortium name="DOE Joint Genome Institute"/>
            <consortium name="Mycorrhizal Genomics Consortium"/>
            <person name="Kohler A."/>
            <person name="Kuo A."/>
            <person name="Nagy L.G."/>
            <person name="Floudas D."/>
            <person name="Copeland A."/>
            <person name="Barry K.W."/>
            <person name="Cichocki N."/>
            <person name="Veneault-Fourrey C."/>
            <person name="LaButti K."/>
            <person name="Lindquist E.A."/>
            <person name="Lipzen A."/>
            <person name="Lundell T."/>
            <person name="Morin E."/>
            <person name="Murat C."/>
            <person name="Riley R."/>
            <person name="Ohm R."/>
            <person name="Sun H."/>
            <person name="Tunlid A."/>
            <person name="Henrissat B."/>
            <person name="Grigoriev I.V."/>
            <person name="Hibbett D.S."/>
            <person name="Martin F."/>
        </authorList>
    </citation>
    <scope>NUCLEOTIDE SEQUENCE [LARGE SCALE GENOMIC DNA]</scope>
    <source>
        <strain evidence="2">F 1598</strain>
    </source>
</reference>
<gene>
    <name evidence="1" type="ORF">PILCRDRAFT_289982</name>
</gene>
<keyword evidence="2" id="KW-1185">Reference proteome</keyword>
<accession>A0A0C3BKD7</accession>
<evidence type="ECO:0000313" key="1">
    <source>
        <dbReference type="EMBL" id="KIM86858.1"/>
    </source>
</evidence>
<organism evidence="1 2">
    <name type="scientific">Piloderma croceum (strain F 1598)</name>
    <dbReference type="NCBI Taxonomy" id="765440"/>
    <lineage>
        <taxon>Eukaryota</taxon>
        <taxon>Fungi</taxon>
        <taxon>Dikarya</taxon>
        <taxon>Basidiomycota</taxon>
        <taxon>Agaricomycotina</taxon>
        <taxon>Agaricomycetes</taxon>
        <taxon>Agaricomycetidae</taxon>
        <taxon>Atheliales</taxon>
        <taxon>Atheliaceae</taxon>
        <taxon>Piloderma</taxon>
    </lineage>
</organism>
<dbReference type="InParanoid" id="A0A0C3BKD7"/>
<dbReference type="EMBL" id="KN832980">
    <property type="protein sequence ID" value="KIM86858.1"/>
    <property type="molecule type" value="Genomic_DNA"/>
</dbReference>
<dbReference type="Proteomes" id="UP000054166">
    <property type="component" value="Unassembled WGS sequence"/>
</dbReference>
<reference evidence="1 2" key="1">
    <citation type="submission" date="2014-04" db="EMBL/GenBank/DDBJ databases">
        <authorList>
            <consortium name="DOE Joint Genome Institute"/>
            <person name="Kuo A."/>
            <person name="Tarkka M."/>
            <person name="Buscot F."/>
            <person name="Kohler A."/>
            <person name="Nagy L.G."/>
            <person name="Floudas D."/>
            <person name="Copeland A."/>
            <person name="Barry K.W."/>
            <person name="Cichocki N."/>
            <person name="Veneault-Fourrey C."/>
            <person name="LaButti K."/>
            <person name="Lindquist E.A."/>
            <person name="Lipzen A."/>
            <person name="Lundell T."/>
            <person name="Morin E."/>
            <person name="Murat C."/>
            <person name="Sun H."/>
            <person name="Tunlid A."/>
            <person name="Henrissat B."/>
            <person name="Grigoriev I.V."/>
            <person name="Hibbett D.S."/>
            <person name="Martin F."/>
            <person name="Nordberg H.P."/>
            <person name="Cantor M.N."/>
            <person name="Hua S.X."/>
        </authorList>
    </citation>
    <scope>NUCLEOTIDE SEQUENCE [LARGE SCALE GENOMIC DNA]</scope>
    <source>
        <strain evidence="1 2">F 1598</strain>
    </source>
</reference>
<proteinExistence type="predicted"/>